<feature type="region of interest" description="Disordered" evidence="1">
    <location>
        <begin position="1"/>
        <end position="22"/>
    </location>
</feature>
<sequence length="356" mass="39839">MTSLFRRSSSGGGGGVAAGGGGGEAVAAEAELNNSRPARQVRRLEFNQAMDDFKTMFPNMDYDIIECVLRANSGAVDATIDQLLQMNLDGRSDSEDSIPPEILERTLEPDSSDEEPPPVYSPPAYHMHMFDRPYLPAPPTPPPRIDVLDPAPPSSQRRYRNWNPPLLGNLPDDFLRILPQQLDSVQGNPRGSKPMNREGGLPPAAGPGTRDQESRWKQYLEDERIALFLQNEEFMKELQRNRDFLLALERDRLKYESQKSKSSSVAVGNDLGFPSPAPGTNEANHAVSEDALFRDKLKHMGKSTRRKLFELARAFSRRPRCGTNLLDDVEGHTCDEDFRGRRQEVPKVEEALREGQ</sequence>
<comment type="caution">
    <text evidence="3">The sequence shown here is derived from an EMBL/GenBank/DDBJ whole genome shotgun (WGS) entry which is preliminary data.</text>
</comment>
<reference evidence="3" key="1">
    <citation type="submission" date="2023-06" db="EMBL/GenBank/DDBJ databases">
        <title>Reference genome for the Northern bat (Eptesicus nilssonii), a most northern bat species.</title>
        <authorList>
            <person name="Laine V.N."/>
            <person name="Pulliainen A.T."/>
            <person name="Lilley T.M."/>
        </authorList>
    </citation>
    <scope>NUCLEOTIDE SEQUENCE</scope>
    <source>
        <strain evidence="3">BLF_Eptnil</strain>
        <tissue evidence="3">Kidney</tissue>
    </source>
</reference>
<keyword evidence="4" id="KW-1185">Reference proteome</keyword>
<proteinExistence type="predicted"/>
<gene>
    <name evidence="3" type="ORF">QTO34_009282</name>
</gene>
<dbReference type="PANTHER" id="PTHR13467">
    <property type="entry name" value="CUE DOMAIN CONTAINING PROTEIN 1"/>
    <property type="match status" value="1"/>
</dbReference>
<feature type="compositionally biased region" description="Gly residues" evidence="1">
    <location>
        <begin position="10"/>
        <end position="22"/>
    </location>
</feature>
<dbReference type="InterPro" id="IPR040195">
    <property type="entry name" value="CUE_CUED1"/>
</dbReference>
<accession>A0AA40HHH1</accession>
<name>A0AA40HHH1_CNENI</name>
<dbReference type="PROSITE" id="PS51140">
    <property type="entry name" value="CUE"/>
    <property type="match status" value="1"/>
</dbReference>
<dbReference type="Proteomes" id="UP001177744">
    <property type="component" value="Unassembled WGS sequence"/>
</dbReference>
<dbReference type="PANTHER" id="PTHR13467:SF3">
    <property type="entry name" value="CUE DOMAIN-CONTAINING PROTEIN 1"/>
    <property type="match status" value="1"/>
</dbReference>
<feature type="compositionally biased region" description="Pro residues" evidence="1">
    <location>
        <begin position="135"/>
        <end position="144"/>
    </location>
</feature>
<evidence type="ECO:0000313" key="4">
    <source>
        <dbReference type="Proteomes" id="UP001177744"/>
    </source>
</evidence>
<dbReference type="SMART" id="SM00546">
    <property type="entry name" value="CUE"/>
    <property type="match status" value="1"/>
</dbReference>
<dbReference type="GO" id="GO:0043130">
    <property type="term" value="F:ubiquitin binding"/>
    <property type="evidence" value="ECO:0007669"/>
    <property type="project" value="InterPro"/>
</dbReference>
<evidence type="ECO:0000313" key="3">
    <source>
        <dbReference type="EMBL" id="KAK1331329.1"/>
    </source>
</evidence>
<dbReference type="CDD" id="cd14366">
    <property type="entry name" value="CUE_CUED1"/>
    <property type="match status" value="1"/>
</dbReference>
<feature type="region of interest" description="Disordered" evidence="1">
    <location>
        <begin position="105"/>
        <end position="163"/>
    </location>
</feature>
<protein>
    <recommendedName>
        <fullName evidence="2">CUE domain-containing protein</fullName>
    </recommendedName>
</protein>
<feature type="region of interest" description="Disordered" evidence="1">
    <location>
        <begin position="184"/>
        <end position="214"/>
    </location>
</feature>
<evidence type="ECO:0000259" key="2">
    <source>
        <dbReference type="PROSITE" id="PS51140"/>
    </source>
</evidence>
<dbReference type="InterPro" id="IPR003892">
    <property type="entry name" value="CUE"/>
</dbReference>
<evidence type="ECO:0000256" key="1">
    <source>
        <dbReference type="SAM" id="MobiDB-lite"/>
    </source>
</evidence>
<dbReference type="Pfam" id="PF02845">
    <property type="entry name" value="CUE"/>
    <property type="match status" value="1"/>
</dbReference>
<dbReference type="SUPFAM" id="SSF46934">
    <property type="entry name" value="UBA-like"/>
    <property type="match status" value="1"/>
</dbReference>
<dbReference type="Gene3D" id="1.10.8.10">
    <property type="entry name" value="DNA helicase RuvA subunit, C-terminal domain"/>
    <property type="match status" value="1"/>
</dbReference>
<dbReference type="AlphaFoldDB" id="A0AA40HHH1"/>
<dbReference type="EMBL" id="JAULJE010000020">
    <property type="protein sequence ID" value="KAK1331329.1"/>
    <property type="molecule type" value="Genomic_DNA"/>
</dbReference>
<organism evidence="3 4">
    <name type="scientific">Cnephaeus nilssonii</name>
    <name type="common">Northern bat</name>
    <name type="synonym">Eptesicus nilssonii</name>
    <dbReference type="NCBI Taxonomy" id="3371016"/>
    <lineage>
        <taxon>Eukaryota</taxon>
        <taxon>Metazoa</taxon>
        <taxon>Chordata</taxon>
        <taxon>Craniata</taxon>
        <taxon>Vertebrata</taxon>
        <taxon>Euteleostomi</taxon>
        <taxon>Mammalia</taxon>
        <taxon>Eutheria</taxon>
        <taxon>Laurasiatheria</taxon>
        <taxon>Chiroptera</taxon>
        <taxon>Yangochiroptera</taxon>
        <taxon>Vespertilionidae</taxon>
        <taxon>Cnephaeus</taxon>
    </lineage>
</organism>
<dbReference type="InterPro" id="IPR040192">
    <property type="entry name" value="CUEDC1"/>
</dbReference>
<dbReference type="InterPro" id="IPR009060">
    <property type="entry name" value="UBA-like_sf"/>
</dbReference>
<feature type="region of interest" description="Disordered" evidence="1">
    <location>
        <begin position="257"/>
        <end position="285"/>
    </location>
</feature>
<feature type="domain" description="CUE" evidence="2">
    <location>
        <begin position="45"/>
        <end position="88"/>
    </location>
</feature>